<feature type="compositionally biased region" description="Gly residues" evidence="1">
    <location>
        <begin position="105"/>
        <end position="114"/>
    </location>
</feature>
<gene>
    <name evidence="2" type="ORF">Tci_864609</name>
</gene>
<reference evidence="2" key="1">
    <citation type="journal article" date="2019" name="Sci. Rep.">
        <title>Draft genome of Tanacetum cinerariifolium, the natural source of mosquito coil.</title>
        <authorList>
            <person name="Yamashiro T."/>
            <person name="Shiraishi A."/>
            <person name="Satake H."/>
            <person name="Nakayama K."/>
        </authorList>
    </citation>
    <scope>NUCLEOTIDE SEQUENCE</scope>
</reference>
<organism evidence="2">
    <name type="scientific">Tanacetum cinerariifolium</name>
    <name type="common">Dalmatian daisy</name>
    <name type="synonym">Chrysanthemum cinerariifolium</name>
    <dbReference type="NCBI Taxonomy" id="118510"/>
    <lineage>
        <taxon>Eukaryota</taxon>
        <taxon>Viridiplantae</taxon>
        <taxon>Streptophyta</taxon>
        <taxon>Embryophyta</taxon>
        <taxon>Tracheophyta</taxon>
        <taxon>Spermatophyta</taxon>
        <taxon>Magnoliopsida</taxon>
        <taxon>eudicotyledons</taxon>
        <taxon>Gunneridae</taxon>
        <taxon>Pentapetalae</taxon>
        <taxon>asterids</taxon>
        <taxon>campanulids</taxon>
        <taxon>Asterales</taxon>
        <taxon>Asteraceae</taxon>
        <taxon>Asteroideae</taxon>
        <taxon>Anthemideae</taxon>
        <taxon>Anthemidinae</taxon>
        <taxon>Tanacetum</taxon>
    </lineage>
</organism>
<evidence type="ECO:0000256" key="1">
    <source>
        <dbReference type="SAM" id="MobiDB-lite"/>
    </source>
</evidence>
<protein>
    <submittedName>
        <fullName evidence="2">Uncharacterized protein</fullName>
    </submittedName>
</protein>
<proteinExistence type="predicted"/>
<comment type="caution">
    <text evidence="2">The sequence shown here is derived from an EMBL/GenBank/DDBJ whole genome shotgun (WGS) entry which is preliminary data.</text>
</comment>
<name>A0A699S579_TANCI</name>
<evidence type="ECO:0000313" key="2">
    <source>
        <dbReference type="EMBL" id="GFC92639.1"/>
    </source>
</evidence>
<feature type="region of interest" description="Disordered" evidence="1">
    <location>
        <begin position="36"/>
        <end position="114"/>
    </location>
</feature>
<dbReference type="EMBL" id="BKCJ011138611">
    <property type="protein sequence ID" value="GFC92639.1"/>
    <property type="molecule type" value="Genomic_DNA"/>
</dbReference>
<accession>A0A699S579</accession>
<feature type="non-terminal residue" evidence="2">
    <location>
        <position position="1"/>
    </location>
</feature>
<dbReference type="AlphaFoldDB" id="A0A699S579"/>
<sequence length="114" mass="12082">VPEGMYEYQSQQVVAHRLTGHQARLPFPIQLVQQPAKRAGGATFGPDDQRRWQQVSSGDQTKAGMATRDNDQVASQVNARHHLGGAAGGVEGRSDGVLSGRRAGRGTGHGEVLG</sequence>